<dbReference type="InterPro" id="IPR004119">
    <property type="entry name" value="EcKL"/>
</dbReference>
<dbReference type="PANTHER" id="PTHR11012:SF56">
    <property type="entry name" value="CHK KINASE-LIKE DOMAIN-CONTAINING PROTEIN-RELATED"/>
    <property type="match status" value="1"/>
</dbReference>
<dbReference type="EMBL" id="GEBQ01008503">
    <property type="protein sequence ID" value="JAT31474.1"/>
    <property type="molecule type" value="Transcribed_RNA"/>
</dbReference>
<sequence length="184" mass="21346">MIHEVADNYFDKILEISRPGDGLVVLNHGDTWTNNIMFKYDDSGDVVDVKLVDFQVCNLGSFALDIILFWWTSANEEVRIHHRAELFEVYRQTLNRTLSELNCKKFLSKEEFDLEMKSKAPYAISVVHSLLVVAMADPHELEDISSIESEDLYMNSFTKNFRSKYYIRVLPAILQEIEELGAFQ</sequence>
<gene>
    <name evidence="2" type="ORF">g.38717</name>
</gene>
<evidence type="ECO:0000259" key="1">
    <source>
        <dbReference type="SMART" id="SM00587"/>
    </source>
</evidence>
<reference evidence="2" key="1">
    <citation type="submission" date="2015-11" db="EMBL/GenBank/DDBJ databases">
        <title>De novo transcriptome assembly of four potential Pierce s Disease insect vectors from Arizona vineyards.</title>
        <authorList>
            <person name="Tassone E.E."/>
        </authorList>
    </citation>
    <scope>NUCLEOTIDE SEQUENCE</scope>
</reference>
<feature type="domain" description="CHK kinase-like" evidence="1">
    <location>
        <begin position="1"/>
        <end position="100"/>
    </location>
</feature>
<dbReference type="SMART" id="SM00587">
    <property type="entry name" value="CHK"/>
    <property type="match status" value="1"/>
</dbReference>
<dbReference type="SUPFAM" id="SSF56112">
    <property type="entry name" value="Protein kinase-like (PK-like)"/>
    <property type="match status" value="1"/>
</dbReference>
<name>A0A1B6M6F7_9HEMI</name>
<dbReference type="Gene3D" id="3.90.1200.10">
    <property type="match status" value="1"/>
</dbReference>
<dbReference type="AlphaFoldDB" id="A0A1B6M6F7"/>
<dbReference type="InterPro" id="IPR015897">
    <property type="entry name" value="CHK_kinase-like"/>
</dbReference>
<protein>
    <recommendedName>
        <fullName evidence="1">CHK kinase-like domain-containing protein</fullName>
    </recommendedName>
</protein>
<organism evidence="2">
    <name type="scientific">Graphocephala atropunctata</name>
    <dbReference type="NCBI Taxonomy" id="36148"/>
    <lineage>
        <taxon>Eukaryota</taxon>
        <taxon>Metazoa</taxon>
        <taxon>Ecdysozoa</taxon>
        <taxon>Arthropoda</taxon>
        <taxon>Hexapoda</taxon>
        <taxon>Insecta</taxon>
        <taxon>Pterygota</taxon>
        <taxon>Neoptera</taxon>
        <taxon>Paraneoptera</taxon>
        <taxon>Hemiptera</taxon>
        <taxon>Auchenorrhyncha</taxon>
        <taxon>Membracoidea</taxon>
        <taxon>Cicadellidae</taxon>
        <taxon>Cicadellinae</taxon>
        <taxon>Cicadellini</taxon>
        <taxon>Graphocephala</taxon>
    </lineage>
</organism>
<evidence type="ECO:0000313" key="2">
    <source>
        <dbReference type="EMBL" id="JAT31474.1"/>
    </source>
</evidence>
<dbReference type="InterPro" id="IPR011009">
    <property type="entry name" value="Kinase-like_dom_sf"/>
</dbReference>
<proteinExistence type="predicted"/>
<dbReference type="Pfam" id="PF02958">
    <property type="entry name" value="EcKL"/>
    <property type="match status" value="1"/>
</dbReference>
<accession>A0A1B6M6F7</accession>
<dbReference type="PANTHER" id="PTHR11012">
    <property type="entry name" value="PROTEIN KINASE-LIKE DOMAIN-CONTAINING"/>
    <property type="match status" value="1"/>
</dbReference>